<feature type="transmembrane region" description="Helical" evidence="1">
    <location>
        <begin position="17"/>
        <end position="36"/>
    </location>
</feature>
<dbReference type="EMBL" id="RJUG01000002">
    <property type="protein sequence ID" value="ROI10097.1"/>
    <property type="molecule type" value="Genomic_DNA"/>
</dbReference>
<reference evidence="3" key="2">
    <citation type="submission" date="2018-11" db="EMBL/GenBank/DDBJ databases">
        <title>Proposal to divide the Flavobacteriaceae and reorganize its genera based on Amino Acid Identity values calculated from whole genome sequences.</title>
        <authorList>
            <person name="Nicholson A.C."/>
            <person name="Gulvik C.A."/>
            <person name="Whitney A.M."/>
            <person name="Humrighouse B.W."/>
            <person name="Bell M."/>
            <person name="Holmens B."/>
            <person name="Steigerwalt A."/>
            <person name="Villarma A."/>
            <person name="Sheth M."/>
            <person name="Batra D."/>
            <person name="Pryor J."/>
            <person name="Bernardet J.-F."/>
            <person name="Hugo C."/>
            <person name="Kampfer P."/>
            <person name="Newman J."/>
            <person name="Mcquiston J.R."/>
        </authorList>
    </citation>
    <scope>NUCLEOTIDE SEQUENCE [LARGE SCALE GENOMIC DNA]</scope>
    <source>
        <strain evidence="3">H3056</strain>
    </source>
</reference>
<protein>
    <submittedName>
        <fullName evidence="2">DUF1622 domain-containing protein</fullName>
    </submittedName>
</protein>
<comment type="caution">
    <text evidence="2">The sequence shown here is derived from an EMBL/GenBank/DDBJ whole genome shotgun (WGS) entry which is preliminary data.</text>
</comment>
<dbReference type="Pfam" id="PF07784">
    <property type="entry name" value="DUF1622"/>
    <property type="match status" value="1"/>
</dbReference>
<dbReference type="Proteomes" id="UP000270224">
    <property type="component" value="Unassembled WGS sequence"/>
</dbReference>
<gene>
    <name evidence="2" type="ORF">EGI11_03035</name>
</gene>
<dbReference type="OrthoDB" id="9812897at2"/>
<sequence length="121" mass="13606">MEEIRPYIEYCARALEILGIITIVIGTILAVIQFLFNKQSVSPRSYKILRQELGKAILLGLEILVAGDIIATVVTDPTMERVMILAIIVLIRTFLSLSIQVEIEGKFPWQKKTTEETTTSL</sequence>
<evidence type="ECO:0000313" key="2">
    <source>
        <dbReference type="EMBL" id="ROI10097.1"/>
    </source>
</evidence>
<dbReference type="PANTHER" id="PTHR38468:SF1">
    <property type="entry name" value="SLL0939 PROTEIN"/>
    <property type="match status" value="1"/>
</dbReference>
<accession>A0A3N0WYC9</accession>
<evidence type="ECO:0000256" key="1">
    <source>
        <dbReference type="SAM" id="Phobius"/>
    </source>
</evidence>
<dbReference type="InterPro" id="IPR012427">
    <property type="entry name" value="DUF1622"/>
</dbReference>
<keyword evidence="1" id="KW-1133">Transmembrane helix</keyword>
<dbReference type="PANTHER" id="PTHR38468">
    <property type="entry name" value="SLL0939 PROTEIN"/>
    <property type="match status" value="1"/>
</dbReference>
<reference evidence="3" key="1">
    <citation type="submission" date="2018-11" db="EMBL/GenBank/DDBJ databases">
        <title>Proposal to divide the Flavobacteriaceae and reorganize its genera based on Amino Acid Identity values calculated from whole genome sequences.</title>
        <authorList>
            <person name="Nicholson A.C."/>
            <person name="Gulvik C.A."/>
            <person name="Whitney A.M."/>
            <person name="Humrighouse B.W."/>
            <person name="Bell M."/>
            <person name="Holmes B."/>
            <person name="Steigerwalt A."/>
            <person name="Villarma A."/>
            <person name="Sheth M."/>
            <person name="Batra D."/>
            <person name="Pryor J."/>
            <person name="Bernardet J.-F."/>
            <person name="Hugo C."/>
            <person name="Kampfer P."/>
            <person name="Newman J."/>
            <person name="Mcquiston J.R."/>
        </authorList>
    </citation>
    <scope>NUCLEOTIDE SEQUENCE [LARGE SCALE GENOMIC DNA]</scope>
    <source>
        <strain evidence="3">H3056</strain>
    </source>
</reference>
<keyword evidence="1" id="KW-0472">Membrane</keyword>
<dbReference type="AlphaFoldDB" id="A0A3N0WYC9"/>
<keyword evidence="1" id="KW-0812">Transmembrane</keyword>
<name>A0A3N0WYC9_9FLAO</name>
<feature type="transmembrane region" description="Helical" evidence="1">
    <location>
        <begin position="56"/>
        <end position="75"/>
    </location>
</feature>
<proteinExistence type="predicted"/>
<organism evidence="2 3">
    <name type="scientific">Kaistella daneshvariae</name>
    <dbReference type="NCBI Taxonomy" id="2487074"/>
    <lineage>
        <taxon>Bacteria</taxon>
        <taxon>Pseudomonadati</taxon>
        <taxon>Bacteroidota</taxon>
        <taxon>Flavobacteriia</taxon>
        <taxon>Flavobacteriales</taxon>
        <taxon>Weeksellaceae</taxon>
        <taxon>Chryseobacterium group</taxon>
        <taxon>Kaistella</taxon>
    </lineage>
</organism>
<evidence type="ECO:0000313" key="3">
    <source>
        <dbReference type="Proteomes" id="UP000270224"/>
    </source>
</evidence>
<feature type="transmembrane region" description="Helical" evidence="1">
    <location>
        <begin position="81"/>
        <end position="101"/>
    </location>
</feature>